<dbReference type="InterPro" id="IPR032799">
    <property type="entry name" value="TAXi_C"/>
</dbReference>
<dbReference type="InterPro" id="IPR032861">
    <property type="entry name" value="TAXi_N"/>
</dbReference>
<keyword evidence="6" id="KW-1185">Reference proteome</keyword>
<evidence type="ECO:0000256" key="1">
    <source>
        <dbReference type="ARBA" id="ARBA00007447"/>
    </source>
</evidence>
<comment type="caution">
    <text evidence="5">The sequence shown here is derived from an EMBL/GenBank/DDBJ whole genome shotgun (WGS) entry which is preliminary data.</text>
</comment>
<dbReference type="Pfam" id="PF14543">
    <property type="entry name" value="TAXi_N"/>
    <property type="match status" value="1"/>
</dbReference>
<proteinExistence type="inferred from homology"/>
<evidence type="ECO:0000313" key="5">
    <source>
        <dbReference type="EMBL" id="GJM99950.1"/>
    </source>
</evidence>
<dbReference type="PANTHER" id="PTHR13683:SF846">
    <property type="entry name" value="PEPTIDASE A1 DOMAIN-CONTAINING PROTEIN"/>
    <property type="match status" value="1"/>
</dbReference>
<dbReference type="Gene3D" id="2.40.70.10">
    <property type="entry name" value="Acid Proteases"/>
    <property type="match status" value="2"/>
</dbReference>
<evidence type="ECO:0000313" key="6">
    <source>
        <dbReference type="Proteomes" id="UP001054889"/>
    </source>
</evidence>
<reference evidence="5" key="1">
    <citation type="journal article" date="2018" name="DNA Res.">
        <title>Multiple hybrid de novo genome assembly of finger millet, an orphan allotetraploid crop.</title>
        <authorList>
            <person name="Hatakeyama M."/>
            <person name="Aluri S."/>
            <person name="Balachadran M.T."/>
            <person name="Sivarajan S.R."/>
            <person name="Patrignani A."/>
            <person name="Gruter S."/>
            <person name="Poveda L."/>
            <person name="Shimizu-Inatsugi R."/>
            <person name="Baeten J."/>
            <person name="Francoijs K.J."/>
            <person name="Nataraja K.N."/>
            <person name="Reddy Y.A.N."/>
            <person name="Phadnis S."/>
            <person name="Ravikumar R.L."/>
            <person name="Schlapbach R."/>
            <person name="Sreeman S.M."/>
            <person name="Shimizu K.K."/>
        </authorList>
    </citation>
    <scope>NUCLEOTIDE SEQUENCE</scope>
</reference>
<feature type="disulfide bond" evidence="2">
    <location>
        <begin position="116"/>
        <end position="125"/>
    </location>
</feature>
<protein>
    <recommendedName>
        <fullName evidence="4">Peptidase A1 domain-containing protein</fullName>
    </recommendedName>
</protein>
<dbReference type="InterPro" id="IPR001461">
    <property type="entry name" value="Aspartic_peptidase_A1"/>
</dbReference>
<name>A0AAV5CP33_ELECO</name>
<evidence type="ECO:0000256" key="2">
    <source>
        <dbReference type="PIRSR" id="PIRSR601461-2"/>
    </source>
</evidence>
<dbReference type="EMBL" id="BQKI01000008">
    <property type="protein sequence ID" value="GJM99950.1"/>
    <property type="molecule type" value="Genomic_DNA"/>
</dbReference>
<dbReference type="InterPro" id="IPR033121">
    <property type="entry name" value="PEPTIDASE_A1"/>
</dbReference>
<dbReference type="GO" id="GO:0006508">
    <property type="term" value="P:proteolysis"/>
    <property type="evidence" value="ECO:0007669"/>
    <property type="project" value="InterPro"/>
</dbReference>
<keyword evidence="2" id="KW-1015">Disulfide bond</keyword>
<dbReference type="Pfam" id="PF14541">
    <property type="entry name" value="TAXi_C"/>
    <property type="match status" value="1"/>
</dbReference>
<reference evidence="5" key="2">
    <citation type="submission" date="2021-12" db="EMBL/GenBank/DDBJ databases">
        <title>Resequencing data analysis of finger millet.</title>
        <authorList>
            <person name="Hatakeyama M."/>
            <person name="Aluri S."/>
            <person name="Balachadran M.T."/>
            <person name="Sivarajan S.R."/>
            <person name="Poveda L."/>
            <person name="Shimizu-Inatsugi R."/>
            <person name="Schlapbach R."/>
            <person name="Sreeman S.M."/>
            <person name="Shimizu K.K."/>
        </authorList>
    </citation>
    <scope>NUCLEOTIDE SEQUENCE</scope>
</reference>
<gene>
    <name evidence="5" type="primary">ga17093</name>
    <name evidence="5" type="ORF">PR202_ga17093</name>
</gene>
<evidence type="ECO:0000256" key="3">
    <source>
        <dbReference type="SAM" id="MobiDB-lite"/>
    </source>
</evidence>
<dbReference type="Proteomes" id="UP001054889">
    <property type="component" value="Unassembled WGS sequence"/>
</dbReference>
<dbReference type="SUPFAM" id="SSF50630">
    <property type="entry name" value="Acid proteases"/>
    <property type="match status" value="1"/>
</dbReference>
<feature type="domain" description="Peptidase A1" evidence="4">
    <location>
        <begin position="86"/>
        <end position="435"/>
    </location>
</feature>
<dbReference type="InterPro" id="IPR021109">
    <property type="entry name" value="Peptidase_aspartic_dom_sf"/>
</dbReference>
<dbReference type="PANTHER" id="PTHR13683">
    <property type="entry name" value="ASPARTYL PROTEASES"/>
    <property type="match status" value="1"/>
</dbReference>
<feature type="region of interest" description="Disordered" evidence="3">
    <location>
        <begin position="1"/>
        <end position="37"/>
    </location>
</feature>
<dbReference type="PROSITE" id="PS51767">
    <property type="entry name" value="PEPTIDASE_A1"/>
    <property type="match status" value="1"/>
</dbReference>
<accession>A0AAV5CP33</accession>
<dbReference type="AlphaFoldDB" id="A0AAV5CP33"/>
<organism evidence="5 6">
    <name type="scientific">Eleusine coracana subsp. coracana</name>
    <dbReference type="NCBI Taxonomy" id="191504"/>
    <lineage>
        <taxon>Eukaryota</taxon>
        <taxon>Viridiplantae</taxon>
        <taxon>Streptophyta</taxon>
        <taxon>Embryophyta</taxon>
        <taxon>Tracheophyta</taxon>
        <taxon>Spermatophyta</taxon>
        <taxon>Magnoliopsida</taxon>
        <taxon>Liliopsida</taxon>
        <taxon>Poales</taxon>
        <taxon>Poaceae</taxon>
        <taxon>PACMAD clade</taxon>
        <taxon>Chloridoideae</taxon>
        <taxon>Cynodonteae</taxon>
        <taxon>Eleusininae</taxon>
        <taxon>Eleusine</taxon>
    </lineage>
</organism>
<dbReference type="GO" id="GO:0004190">
    <property type="term" value="F:aspartic-type endopeptidase activity"/>
    <property type="evidence" value="ECO:0007669"/>
    <property type="project" value="InterPro"/>
</dbReference>
<sequence length="508" mass="55618">MSTGSISGNKLPVVHRLSPCSPLGSASRKQGSKASLDEILHRDSLRLRYLSEVQKSGSSAKKQGSSDQTYPAKQNIVDGLPGVYEYTVIAGYGTPAQHFPLSFDASGMSKLRCKPCLSGTGSASCGKKKAFDPSKSSSFYKVPCDSPKCRGTSCSADGSCAFTLQNSTHVYGNGTLVADTFTLSTSLSVQGFAVGCLQVGNLFRDDNEVAVGNIDLSLSRNSLVSRLLPYVPTGAAPFSYCLPGDTDTHGFLSILPDLSQYKSNPDVKFVPLVNQPTGPNFYFVDLVGITVHGKDLPFPPAAYRGNGTMIETQSKFSYLSPPIYAALRDEFRRAMKQYQRAPAFGGLDTCYNVTGYASITVPTMALMFGNGVVMDLDSRQYLYFFREHENEHFPFMCLAFAAAPDEEFPWNSLGIQMQRTKEVVYDVQGKQCWVIVFLMKVFLSKCVSANSSVLEMSVNWTGRRSHPRFSHGQSRTMVPSAGFPSIVVPKYKLRFEDDSDSHYRALMP</sequence>
<comment type="similarity">
    <text evidence="1">Belongs to the peptidase A1 family.</text>
</comment>
<evidence type="ECO:0000259" key="4">
    <source>
        <dbReference type="PROSITE" id="PS51767"/>
    </source>
</evidence>